<dbReference type="GO" id="GO:0004674">
    <property type="term" value="F:protein serine/threonine kinase activity"/>
    <property type="evidence" value="ECO:0007669"/>
    <property type="project" value="TreeGrafter"/>
</dbReference>
<dbReference type="InterPro" id="IPR000719">
    <property type="entry name" value="Prot_kinase_dom"/>
</dbReference>
<evidence type="ECO:0000259" key="2">
    <source>
        <dbReference type="PROSITE" id="PS50011"/>
    </source>
</evidence>
<gene>
    <name evidence="3" type="ORF">Ae201684_014706</name>
</gene>
<name>A0A6G0WIV8_9STRA</name>
<dbReference type="InterPro" id="IPR051681">
    <property type="entry name" value="Ser/Thr_Kinases-Pseudokinases"/>
</dbReference>
<feature type="region of interest" description="Disordered" evidence="1">
    <location>
        <begin position="1"/>
        <end position="45"/>
    </location>
</feature>
<reference evidence="3 4" key="1">
    <citation type="submission" date="2019-07" db="EMBL/GenBank/DDBJ databases">
        <title>Genomics analysis of Aphanomyces spp. identifies a new class of oomycete effector associated with host adaptation.</title>
        <authorList>
            <person name="Gaulin E."/>
        </authorList>
    </citation>
    <scope>NUCLEOTIDE SEQUENCE [LARGE SCALE GENOMIC DNA]</scope>
    <source>
        <strain evidence="3 4">ATCC 201684</strain>
    </source>
</reference>
<evidence type="ECO:0000313" key="4">
    <source>
        <dbReference type="Proteomes" id="UP000481153"/>
    </source>
</evidence>
<dbReference type="Gene3D" id="1.10.510.10">
    <property type="entry name" value="Transferase(Phosphotransferase) domain 1"/>
    <property type="match status" value="1"/>
</dbReference>
<feature type="region of interest" description="Disordered" evidence="1">
    <location>
        <begin position="59"/>
        <end position="85"/>
    </location>
</feature>
<feature type="compositionally biased region" description="Polar residues" evidence="1">
    <location>
        <begin position="59"/>
        <end position="70"/>
    </location>
</feature>
<dbReference type="PROSITE" id="PS50011">
    <property type="entry name" value="PROTEIN_KINASE_DOM"/>
    <property type="match status" value="1"/>
</dbReference>
<proteinExistence type="predicted"/>
<organism evidence="3 4">
    <name type="scientific">Aphanomyces euteiches</name>
    <dbReference type="NCBI Taxonomy" id="100861"/>
    <lineage>
        <taxon>Eukaryota</taxon>
        <taxon>Sar</taxon>
        <taxon>Stramenopiles</taxon>
        <taxon>Oomycota</taxon>
        <taxon>Saprolegniomycetes</taxon>
        <taxon>Saprolegniales</taxon>
        <taxon>Verrucalvaceae</taxon>
        <taxon>Aphanomyces</taxon>
    </lineage>
</organism>
<dbReference type="AlphaFoldDB" id="A0A6G0WIV8"/>
<accession>A0A6G0WIV8</accession>
<dbReference type="EMBL" id="VJMJ01000200">
    <property type="protein sequence ID" value="KAF0727175.1"/>
    <property type="molecule type" value="Genomic_DNA"/>
</dbReference>
<dbReference type="VEuPathDB" id="FungiDB:AeMF1_011248"/>
<dbReference type="Gene3D" id="3.30.200.20">
    <property type="entry name" value="Phosphorylase Kinase, domain 1"/>
    <property type="match status" value="1"/>
</dbReference>
<dbReference type="GO" id="GO:0005524">
    <property type="term" value="F:ATP binding"/>
    <property type="evidence" value="ECO:0007669"/>
    <property type="project" value="InterPro"/>
</dbReference>
<dbReference type="InterPro" id="IPR011009">
    <property type="entry name" value="Kinase-like_dom_sf"/>
</dbReference>
<keyword evidence="4" id="KW-1185">Reference proteome</keyword>
<dbReference type="Proteomes" id="UP000481153">
    <property type="component" value="Unassembled WGS sequence"/>
</dbReference>
<dbReference type="PANTHER" id="PTHR44329:SF214">
    <property type="entry name" value="PROTEIN KINASE DOMAIN-CONTAINING PROTEIN"/>
    <property type="match status" value="1"/>
</dbReference>
<sequence length="415" mass="46277">MGQCRSRDALPDPAALTAVPRRPVAARNESGRPVGSSAAVTGANTSSAMESVVPIMEQSISTTISPTQVSPPRRTRREPSMNRPIRSSGVRRMFGQLKKFTRDVTVDSFDNSPDKFVTFHSYDYVELRAYEAEHWIEPDAIKVEALIPSSSMITERGVYKGTPVFLKRLNKNASSYKLSRSRRLLVAEVKLSSRLRHPHIVQFLGFTVTSATGLVCVSEYIAGPSLQRLLATPLLELSWSNAKMHYAVDLAAALVYMHALSPQVLHGNIKSDHLYITQENLLKVAGFGFSMQDSLTHKSQNEWNAPEVLQGLPMTQKVDVYSMGIVLMELDTRKLPFLEERKSMKYLELLLRITTGTIRPQLSPECPPQLREIIEACIQYPPSKRPNAEWVFSQLKQVQSELNSPVANATTSSPP</sequence>
<comment type="caution">
    <text evidence="3">The sequence shown here is derived from an EMBL/GenBank/DDBJ whole genome shotgun (WGS) entry which is preliminary data.</text>
</comment>
<dbReference type="Pfam" id="PF00069">
    <property type="entry name" value="Pkinase"/>
    <property type="match status" value="1"/>
</dbReference>
<evidence type="ECO:0000313" key="3">
    <source>
        <dbReference type="EMBL" id="KAF0727175.1"/>
    </source>
</evidence>
<feature type="compositionally biased region" description="Basic and acidic residues" evidence="1">
    <location>
        <begin position="1"/>
        <end position="10"/>
    </location>
</feature>
<dbReference type="PANTHER" id="PTHR44329">
    <property type="entry name" value="SERINE/THREONINE-PROTEIN KINASE TNNI3K-RELATED"/>
    <property type="match status" value="1"/>
</dbReference>
<feature type="domain" description="Protein kinase" evidence="2">
    <location>
        <begin position="141"/>
        <end position="402"/>
    </location>
</feature>
<dbReference type="SUPFAM" id="SSF56112">
    <property type="entry name" value="Protein kinase-like (PK-like)"/>
    <property type="match status" value="1"/>
</dbReference>
<evidence type="ECO:0000256" key="1">
    <source>
        <dbReference type="SAM" id="MobiDB-lite"/>
    </source>
</evidence>
<protein>
    <recommendedName>
        <fullName evidence="2">Protein kinase domain-containing protein</fullName>
    </recommendedName>
</protein>